<keyword evidence="3" id="KW-1185">Reference proteome</keyword>
<dbReference type="Gene3D" id="1.10.10.2120">
    <property type="match status" value="1"/>
</dbReference>
<dbReference type="PANTHER" id="PTHR34180">
    <property type="entry name" value="PEPTIDASE C45"/>
    <property type="match status" value="1"/>
</dbReference>
<name>F2NI75_DESAR</name>
<dbReference type="NCBIfam" id="NF040521">
    <property type="entry name" value="C45_proenzyme"/>
    <property type="match status" value="1"/>
</dbReference>
<dbReference type="Gene3D" id="3.60.60.10">
    <property type="entry name" value="Penicillin V Acylase, Chain A"/>
    <property type="match status" value="1"/>
</dbReference>
<evidence type="ECO:0000259" key="1">
    <source>
        <dbReference type="Pfam" id="PF03417"/>
    </source>
</evidence>
<dbReference type="KEGG" id="dao:Desac_2013"/>
<dbReference type="HOGENOM" id="CLU_713147_0_0_7"/>
<dbReference type="RefSeq" id="WP_013706953.1">
    <property type="nucleotide sequence ID" value="NC_015388.1"/>
</dbReference>
<dbReference type="eggNOG" id="COG3049">
    <property type="taxonomic scope" value="Bacteria"/>
</dbReference>
<dbReference type="InterPro" id="IPR047794">
    <property type="entry name" value="C45_proenzyme-like"/>
</dbReference>
<reference evidence="2 3" key="1">
    <citation type="journal article" date="2011" name="Stand. Genomic Sci.">
        <title>Complete genome sequence of the acetate-degrading sulfate reducer Desulfobacca acetoxidans type strain (ASRB2).</title>
        <authorList>
            <person name="Goker M."/>
            <person name="Teshima H."/>
            <person name="Lapidus A."/>
            <person name="Nolan M."/>
            <person name="Lucas S."/>
            <person name="Hammon N."/>
            <person name="Deshpande S."/>
            <person name="Cheng J.F."/>
            <person name="Tapia R."/>
            <person name="Han C."/>
            <person name="Goodwin L."/>
            <person name="Pitluck S."/>
            <person name="Huntemann M."/>
            <person name="Liolios K."/>
            <person name="Ivanova N."/>
            <person name="Pagani I."/>
            <person name="Mavromatis K."/>
            <person name="Ovchinikova G."/>
            <person name="Pati A."/>
            <person name="Chen A."/>
            <person name="Palaniappan K."/>
            <person name="Land M."/>
            <person name="Hauser L."/>
            <person name="Brambilla E.M."/>
            <person name="Rohde M."/>
            <person name="Spring S."/>
            <person name="Detter J.C."/>
            <person name="Woyke T."/>
            <person name="Bristow J."/>
            <person name="Eisen J.A."/>
            <person name="Markowitz V."/>
            <person name="Hugenholtz P."/>
            <person name="Kyrpides N.C."/>
            <person name="Klenk H.P."/>
        </authorList>
    </citation>
    <scope>NUCLEOTIDE SEQUENCE [LARGE SCALE GENOMIC DNA]</scope>
    <source>
        <strain evidence="3">ATCC 700848 / DSM 11109 / ASRB2</strain>
    </source>
</reference>
<sequence>MLCNLFRHQGWSLIISLLSSLAVIFFLLGVPLQAADHEKYRLFYIHDLPVLMLWGTPEESGRVQGRLFQAQIQKLVQQVLKRQGGSSGSKTTEAETLRYLKSGLARLPASLKDELQGIAHGAGVPLEDIYLLNFHAETVLFPHCSTIGVRGSRASGSNMLIGHNFDAPEFSRAPVVLLAYGQPGAIPYVAVAVPGIPFPTFGCNAQGVAATFNTAFTTESLPEDAQFVLPLLRQVLAQADNATQAERIITRSPRFHSWNVILGDARTNRLVCLELGLRHWSMRTARYGLLISTNHWESSQLQPLAQPPTKSSITRYSRLIHLASEKERLGVADLEDILLDPQVWDDTVYSAVLNPEALRLSLCPGQTRTYTPVDIGKILRSFPRIDR</sequence>
<evidence type="ECO:0000313" key="3">
    <source>
        <dbReference type="Proteomes" id="UP000000483"/>
    </source>
</evidence>
<dbReference type="GO" id="GO:0016740">
    <property type="term" value="F:transferase activity"/>
    <property type="evidence" value="ECO:0007669"/>
    <property type="project" value="UniProtKB-KW"/>
</dbReference>
<protein>
    <submittedName>
        <fullName evidence="2">Peptidase C45 acyl-coenzyme A:6-aminopenicillanic acid acyl-transferase</fullName>
    </submittedName>
</protein>
<keyword evidence="2" id="KW-0808">Transferase</keyword>
<reference evidence="3" key="2">
    <citation type="submission" date="2011-03" db="EMBL/GenBank/DDBJ databases">
        <title>The complete genome of Desulfobacca acetoxidans DSM 11109.</title>
        <authorList>
            <consortium name="US DOE Joint Genome Institute (JGI-PGF)"/>
            <person name="Lucas S."/>
            <person name="Copeland A."/>
            <person name="Lapidus A."/>
            <person name="Bruce D."/>
            <person name="Goodwin L."/>
            <person name="Pitluck S."/>
            <person name="Peters L."/>
            <person name="Kyrpides N."/>
            <person name="Mavromatis K."/>
            <person name="Ivanova N."/>
            <person name="Ovchinnikova G."/>
            <person name="Teshima H."/>
            <person name="Detter J.C."/>
            <person name="Han C."/>
            <person name="Land M."/>
            <person name="Hauser L."/>
            <person name="Markowitz V."/>
            <person name="Cheng J.-F."/>
            <person name="Hugenholtz P."/>
            <person name="Woyke T."/>
            <person name="Wu D."/>
            <person name="Spring S."/>
            <person name="Schueler E."/>
            <person name="Brambilla E."/>
            <person name="Klenk H.-P."/>
            <person name="Eisen J.A."/>
        </authorList>
    </citation>
    <scope>NUCLEOTIDE SEQUENCE [LARGE SCALE GENOMIC DNA]</scope>
    <source>
        <strain evidence="3">ATCC 700848 / DSM 11109 / ASRB2</strain>
    </source>
</reference>
<feature type="domain" description="Peptidase C45 hydrolase" evidence="1">
    <location>
        <begin position="157"/>
        <end position="368"/>
    </location>
</feature>
<accession>F2NI75</accession>
<dbReference type="EMBL" id="CP002629">
    <property type="protein sequence ID" value="AEB09844.1"/>
    <property type="molecule type" value="Genomic_DNA"/>
</dbReference>
<dbReference type="PANTHER" id="PTHR34180:SF1">
    <property type="entry name" value="BETA-ALANYL-DOPAMINE_CARCININE HYDROLASE"/>
    <property type="match status" value="1"/>
</dbReference>
<dbReference type="Proteomes" id="UP000000483">
    <property type="component" value="Chromosome"/>
</dbReference>
<gene>
    <name evidence="2" type="ordered locus">Desac_2013</name>
</gene>
<evidence type="ECO:0000313" key="2">
    <source>
        <dbReference type="EMBL" id="AEB09844.1"/>
    </source>
</evidence>
<dbReference type="AlphaFoldDB" id="F2NI75"/>
<dbReference type="InterPro" id="IPR047801">
    <property type="entry name" value="Peptidase_C45"/>
</dbReference>
<organism evidence="2 3">
    <name type="scientific">Desulfobacca acetoxidans (strain ATCC 700848 / DSM 11109 / ASRB2)</name>
    <dbReference type="NCBI Taxonomy" id="880072"/>
    <lineage>
        <taxon>Bacteria</taxon>
        <taxon>Pseudomonadati</taxon>
        <taxon>Thermodesulfobacteriota</taxon>
        <taxon>Desulfobaccia</taxon>
        <taxon>Desulfobaccales</taxon>
        <taxon>Desulfobaccaceae</taxon>
        <taxon>Desulfobacca</taxon>
    </lineage>
</organism>
<proteinExistence type="predicted"/>
<dbReference type="Pfam" id="PF03417">
    <property type="entry name" value="AAT"/>
    <property type="match status" value="1"/>
</dbReference>
<dbReference type="InterPro" id="IPR005079">
    <property type="entry name" value="Peptidase_C45_hydrolase"/>
</dbReference>